<proteinExistence type="predicted"/>
<evidence type="ECO:0000313" key="1">
    <source>
        <dbReference type="EMBL" id="MDM1073190.1"/>
    </source>
</evidence>
<protein>
    <submittedName>
        <fullName evidence="1">DUF4919 domain-containing protein</fullName>
    </submittedName>
</protein>
<sequence>MKTFLATLFFSLCSFIIAQDTEFRKVDYKTIEKEIKNKNSEYYYSTLMDRFQKMDTTLTKEHMYRLYYGYSFQKNFDVFDIIEHPKKIQEIEQKNSQPNKTDIETLKKYYTSLYKEKPFVNINSIETLAIIYSLDEDETMVKKLLKMYYTLIDAILLTGDGKSMENAIDVINARHEYTLINLFGLKVNEQALLNDKGRSYDLLSSENEDGDKFDVYFDVTRPFEFYSQKFK</sequence>
<dbReference type="RefSeq" id="WP_286493883.1">
    <property type="nucleotide sequence ID" value="NZ_JACAGJ010000006.1"/>
</dbReference>
<dbReference type="Pfam" id="PF16266">
    <property type="entry name" value="DUF4919"/>
    <property type="match status" value="1"/>
</dbReference>
<organism evidence="1 2">
    <name type="scientific">Empedobacter brevis</name>
    <dbReference type="NCBI Taxonomy" id="247"/>
    <lineage>
        <taxon>Bacteria</taxon>
        <taxon>Pseudomonadati</taxon>
        <taxon>Bacteroidota</taxon>
        <taxon>Flavobacteriia</taxon>
        <taxon>Flavobacteriales</taxon>
        <taxon>Weeksellaceae</taxon>
        <taxon>Empedobacter</taxon>
    </lineage>
</organism>
<dbReference type="AlphaFoldDB" id="A0AAJ1V9T0"/>
<dbReference type="InterPro" id="IPR032578">
    <property type="entry name" value="DUF4919"/>
</dbReference>
<reference evidence="1" key="1">
    <citation type="submission" date="2020-06" db="EMBL/GenBank/DDBJ databases">
        <authorList>
            <person name="Dong N."/>
        </authorList>
    </citation>
    <scope>NUCLEOTIDE SEQUENCE</scope>
    <source>
        <strain evidence="1">R655-4</strain>
    </source>
</reference>
<dbReference type="Proteomes" id="UP001170959">
    <property type="component" value="Unassembled WGS sequence"/>
</dbReference>
<gene>
    <name evidence="1" type="ORF">HX001_11915</name>
</gene>
<evidence type="ECO:0000313" key="2">
    <source>
        <dbReference type="Proteomes" id="UP001170959"/>
    </source>
</evidence>
<name>A0AAJ1V9T0_9FLAO</name>
<reference evidence="1" key="2">
    <citation type="journal article" date="2022" name="Sci. Total Environ.">
        <title>Prevalence, transmission, and molecular epidemiology of tet(X)-positive bacteria among humans, animals, and environmental niches in China: An epidemiological, and genomic-based study.</title>
        <authorList>
            <person name="Dong N."/>
            <person name="Zeng Y."/>
            <person name="Cai C."/>
            <person name="Sun C."/>
            <person name="Lu J."/>
            <person name="Liu C."/>
            <person name="Zhou H."/>
            <person name="Sun Q."/>
            <person name="Shu L."/>
            <person name="Wang H."/>
            <person name="Wang Y."/>
            <person name="Wang S."/>
            <person name="Wu C."/>
            <person name="Chan E.W."/>
            <person name="Chen G."/>
            <person name="Shen Z."/>
            <person name="Chen S."/>
            <person name="Zhang R."/>
        </authorList>
    </citation>
    <scope>NUCLEOTIDE SEQUENCE</scope>
    <source>
        <strain evidence="1">R655-4</strain>
    </source>
</reference>
<accession>A0AAJ1V9T0</accession>
<comment type="caution">
    <text evidence="1">The sequence shown here is derived from an EMBL/GenBank/DDBJ whole genome shotgun (WGS) entry which is preliminary data.</text>
</comment>
<dbReference type="EMBL" id="JACAGJ010000006">
    <property type="protein sequence ID" value="MDM1073190.1"/>
    <property type="molecule type" value="Genomic_DNA"/>
</dbReference>